<dbReference type="AlphaFoldDB" id="A0A2I2L2D7"/>
<sequence length="154" mass="16866">MVAVLTAGRGLADDGRVDDPEVTPDPEVEPRAKRRTFAAEYKVRVLAEYDAATGPGEKGAILRRERLYAAHLTEWRRAANRGAAAALVSKRGRPAADPRDKELAELRAEKERLGKELEKSRLVIDIMGKANALLEALSESIPEITRPSSPKGKE</sequence>
<protein>
    <recommendedName>
        <fullName evidence="4">Transposase</fullName>
    </recommendedName>
</protein>
<name>A0A2I2L2D7_9ACTN</name>
<dbReference type="RefSeq" id="WP_165818695.1">
    <property type="nucleotide sequence ID" value="NZ_FZMO01000560.1"/>
</dbReference>
<evidence type="ECO:0000256" key="1">
    <source>
        <dbReference type="SAM" id="MobiDB-lite"/>
    </source>
</evidence>
<dbReference type="Proteomes" id="UP000234331">
    <property type="component" value="Unassembled WGS sequence"/>
</dbReference>
<evidence type="ECO:0000313" key="3">
    <source>
        <dbReference type="Proteomes" id="UP000234331"/>
    </source>
</evidence>
<feature type="region of interest" description="Disordered" evidence="1">
    <location>
        <begin position="1"/>
        <end position="29"/>
    </location>
</feature>
<accession>A0A2I2L2D7</accession>
<gene>
    <name evidence="2" type="ORF">FRACA_910002</name>
</gene>
<organism evidence="2 3">
    <name type="scientific">Frankia canadensis</name>
    <dbReference type="NCBI Taxonomy" id="1836972"/>
    <lineage>
        <taxon>Bacteria</taxon>
        <taxon>Bacillati</taxon>
        <taxon>Actinomycetota</taxon>
        <taxon>Actinomycetes</taxon>
        <taxon>Frankiales</taxon>
        <taxon>Frankiaceae</taxon>
        <taxon>Frankia</taxon>
    </lineage>
</organism>
<evidence type="ECO:0000313" key="2">
    <source>
        <dbReference type="EMBL" id="SNQ52090.1"/>
    </source>
</evidence>
<reference evidence="2 3" key="1">
    <citation type="submission" date="2017-06" db="EMBL/GenBank/DDBJ databases">
        <authorList>
            <person name="Kim H.J."/>
            <person name="Triplett B.A."/>
        </authorList>
    </citation>
    <scope>NUCLEOTIDE SEQUENCE [LARGE SCALE GENOMIC DNA]</scope>
    <source>
        <strain evidence="2">FRACA_ARgP5</strain>
    </source>
</reference>
<keyword evidence="3" id="KW-1185">Reference proteome</keyword>
<dbReference type="EMBL" id="FZMO01000560">
    <property type="protein sequence ID" value="SNQ52090.1"/>
    <property type="molecule type" value="Genomic_DNA"/>
</dbReference>
<evidence type="ECO:0008006" key="4">
    <source>
        <dbReference type="Google" id="ProtNLM"/>
    </source>
</evidence>
<proteinExistence type="predicted"/>